<dbReference type="PANTHER" id="PTHR34216:SF3">
    <property type="entry name" value="POLY-BETA-1,6-N-ACETYL-D-GLUCOSAMINE N-DEACETYLASE"/>
    <property type="match status" value="1"/>
</dbReference>
<dbReference type="KEGG" id="salm:D0Y50_13875"/>
<dbReference type="PANTHER" id="PTHR34216">
    <property type="match status" value="1"/>
</dbReference>
<organism evidence="4 5">
    <name type="scientific">Salinimonas sediminis</name>
    <dbReference type="NCBI Taxonomy" id="2303538"/>
    <lineage>
        <taxon>Bacteria</taxon>
        <taxon>Pseudomonadati</taxon>
        <taxon>Pseudomonadota</taxon>
        <taxon>Gammaproteobacteria</taxon>
        <taxon>Alteromonadales</taxon>
        <taxon>Alteromonadaceae</taxon>
        <taxon>Alteromonas/Salinimonas group</taxon>
        <taxon>Salinimonas</taxon>
    </lineage>
</organism>
<keyword evidence="5" id="KW-1185">Reference proteome</keyword>
<dbReference type="Gene3D" id="3.20.20.370">
    <property type="entry name" value="Glycoside hydrolase/deacetylase"/>
    <property type="match status" value="1"/>
</dbReference>
<comment type="subcellular location">
    <subcellularLocation>
        <location evidence="1">Secreted</location>
    </subcellularLocation>
</comment>
<dbReference type="EMBL" id="CP031769">
    <property type="protein sequence ID" value="AXR07339.1"/>
    <property type="molecule type" value="Genomic_DNA"/>
</dbReference>
<accession>A0A346NP82</accession>
<protein>
    <recommendedName>
        <fullName evidence="3">NodB homology domain-containing protein</fullName>
    </recommendedName>
</protein>
<sequence length="329" mass="37033">MIKPLVKSVWQTLAGTVGWYKVKRGDKKLIVLMYHRVLPTTDPRYQFEEPGMVVSDTTFAMHMQVLSEENINVMTVSQWSALPAEQRPQLTVAITFDDGWLDNYEYAFPVLKRYNFASTLYVVSDFMDMPAPFWPNKVLRLLLTPGLQQTEAWQPLLALTGTLPPLPLTRDQGAAVIDHLKQHGDDTIYAALAPLSDVLASHTQTEMINQQQLHDALTNYGVELGCHTRRHYRLVEGLSETLLQEEIVQSKQLLEAANNQRVASFCFPNGDFSPAAHKLVSEHYDCAVTTKRGINTAANLQTSKLLRIGVHNDISNTPMKFRAKLSGAR</sequence>
<dbReference type="RefSeq" id="WP_117317444.1">
    <property type="nucleotide sequence ID" value="NZ_CP031769.1"/>
</dbReference>
<dbReference type="GO" id="GO:0005975">
    <property type="term" value="P:carbohydrate metabolic process"/>
    <property type="evidence" value="ECO:0007669"/>
    <property type="project" value="InterPro"/>
</dbReference>
<evidence type="ECO:0000256" key="2">
    <source>
        <dbReference type="ARBA" id="ARBA00022729"/>
    </source>
</evidence>
<dbReference type="PROSITE" id="PS51677">
    <property type="entry name" value="NODB"/>
    <property type="match status" value="1"/>
</dbReference>
<evidence type="ECO:0000256" key="1">
    <source>
        <dbReference type="ARBA" id="ARBA00004613"/>
    </source>
</evidence>
<dbReference type="GO" id="GO:0005576">
    <property type="term" value="C:extracellular region"/>
    <property type="evidence" value="ECO:0007669"/>
    <property type="project" value="UniProtKB-SubCell"/>
</dbReference>
<dbReference type="OrthoDB" id="9814639at2"/>
<evidence type="ECO:0000313" key="5">
    <source>
        <dbReference type="Proteomes" id="UP000262073"/>
    </source>
</evidence>
<reference evidence="4 5" key="1">
    <citation type="submission" date="2018-08" db="EMBL/GenBank/DDBJ databases">
        <title>Salinimonas sediminis sp. nov., a piezophilic bacterium isolated from a deep-sea sediment sample from the New Britain Trench.</title>
        <authorList>
            <person name="Cao J."/>
        </authorList>
    </citation>
    <scope>NUCLEOTIDE SEQUENCE [LARGE SCALE GENOMIC DNA]</scope>
    <source>
        <strain evidence="4 5">N102</strain>
    </source>
</reference>
<dbReference type="InterPro" id="IPR011330">
    <property type="entry name" value="Glyco_hydro/deAcase_b/a-brl"/>
</dbReference>
<feature type="domain" description="NodB homology" evidence="3">
    <location>
        <begin position="90"/>
        <end position="329"/>
    </location>
</feature>
<gene>
    <name evidence="4" type="ORF">D0Y50_13875</name>
</gene>
<proteinExistence type="predicted"/>
<dbReference type="Pfam" id="PF01522">
    <property type="entry name" value="Polysacc_deac_1"/>
    <property type="match status" value="2"/>
</dbReference>
<dbReference type="GO" id="GO:0016810">
    <property type="term" value="F:hydrolase activity, acting on carbon-nitrogen (but not peptide) bonds"/>
    <property type="evidence" value="ECO:0007669"/>
    <property type="project" value="InterPro"/>
</dbReference>
<evidence type="ECO:0000313" key="4">
    <source>
        <dbReference type="EMBL" id="AXR07339.1"/>
    </source>
</evidence>
<evidence type="ECO:0000259" key="3">
    <source>
        <dbReference type="PROSITE" id="PS51677"/>
    </source>
</evidence>
<name>A0A346NP82_9ALTE</name>
<dbReference type="InterPro" id="IPR051398">
    <property type="entry name" value="Polysacch_Deacetylase"/>
</dbReference>
<dbReference type="InterPro" id="IPR002509">
    <property type="entry name" value="NODB_dom"/>
</dbReference>
<dbReference type="CDD" id="cd10918">
    <property type="entry name" value="CE4_NodB_like_5s_6s"/>
    <property type="match status" value="1"/>
</dbReference>
<keyword evidence="2" id="KW-0732">Signal</keyword>
<dbReference type="SUPFAM" id="SSF88713">
    <property type="entry name" value="Glycoside hydrolase/deacetylase"/>
    <property type="match status" value="1"/>
</dbReference>
<dbReference type="Proteomes" id="UP000262073">
    <property type="component" value="Chromosome"/>
</dbReference>
<dbReference type="AlphaFoldDB" id="A0A346NP82"/>